<protein>
    <submittedName>
        <fullName evidence="1">HAD-IIA family hydrolase</fullName>
    </submittedName>
</protein>
<dbReference type="NCBIfam" id="TIGR01460">
    <property type="entry name" value="HAD-SF-IIA"/>
    <property type="match status" value="1"/>
</dbReference>
<dbReference type="AlphaFoldDB" id="A0A9E7AN61"/>
<dbReference type="PANTHER" id="PTHR19288:SF46">
    <property type="entry name" value="HALOACID DEHALOGENASE-LIKE HYDROLASE DOMAIN-CONTAINING PROTEIN 2"/>
    <property type="match status" value="1"/>
</dbReference>
<gene>
    <name evidence="1" type="ORF">M3I41_01680</name>
</gene>
<dbReference type="EMBL" id="CP097095">
    <property type="protein sequence ID" value="UQF80014.1"/>
    <property type="molecule type" value="Genomic_DNA"/>
</dbReference>
<dbReference type="GO" id="GO:0005737">
    <property type="term" value="C:cytoplasm"/>
    <property type="evidence" value="ECO:0007669"/>
    <property type="project" value="TreeGrafter"/>
</dbReference>
<dbReference type="Pfam" id="PF13344">
    <property type="entry name" value="Hydrolase_6"/>
    <property type="match status" value="1"/>
</dbReference>
<dbReference type="InterPro" id="IPR036412">
    <property type="entry name" value="HAD-like_sf"/>
</dbReference>
<evidence type="ECO:0000313" key="2">
    <source>
        <dbReference type="Proteomes" id="UP000830236"/>
    </source>
</evidence>
<keyword evidence="1" id="KW-0378">Hydrolase</keyword>
<dbReference type="GO" id="GO:0016791">
    <property type="term" value="F:phosphatase activity"/>
    <property type="evidence" value="ECO:0007669"/>
    <property type="project" value="TreeGrafter"/>
</dbReference>
<dbReference type="SUPFAM" id="SSF56784">
    <property type="entry name" value="HAD-like"/>
    <property type="match status" value="1"/>
</dbReference>
<sequence>MDDVVKTPTDFYAAYIFDMDGTIYLGDHLLPGAKRMIEQLHERNIPVRYLSNNPTKDPAEYAQKLARLGLPTPVEEIVNTVVTTVRWLQANHPDAVVYPISEEPLKRALTEAGFKISEDPSEIDVVIASYDRTFEYRKLQIAFDAIWFYKRAILIATNPDRFCPFPGGHGQPDAASIIAAIEACTGTKCVANLGKPNPVMLTASLAGLDVEPANCVMVGDRLQTDIQMALDTGMASAMTLTGEATLDDVRARAQDQRPRYILDRIDKLIPLQYWPQLGWSEDD</sequence>
<name>A0A9E7AN61_9ACTO</name>
<dbReference type="Gene3D" id="3.40.50.1000">
    <property type="entry name" value="HAD superfamily/HAD-like"/>
    <property type="match status" value="2"/>
</dbReference>
<dbReference type="InterPro" id="IPR023214">
    <property type="entry name" value="HAD_sf"/>
</dbReference>
<dbReference type="KEGG" id="agh:M3I41_01680"/>
<dbReference type="Proteomes" id="UP000830236">
    <property type="component" value="Chromosome"/>
</dbReference>
<organism evidence="1 2">
    <name type="scientific">Actinomyces graevenitzii</name>
    <dbReference type="NCBI Taxonomy" id="55565"/>
    <lineage>
        <taxon>Bacteria</taxon>
        <taxon>Bacillati</taxon>
        <taxon>Actinomycetota</taxon>
        <taxon>Actinomycetes</taxon>
        <taxon>Actinomycetales</taxon>
        <taxon>Actinomycetaceae</taxon>
        <taxon>Actinomyces</taxon>
    </lineage>
</organism>
<reference evidence="1" key="1">
    <citation type="submission" date="2022-05" db="EMBL/GenBank/DDBJ databases">
        <title>Using nanopore sequencing to obtain complete genomes from saliva samples.</title>
        <authorList>
            <person name="Baker J.L."/>
        </authorList>
    </citation>
    <scope>NUCLEOTIDE SEQUENCE</scope>
    <source>
        <strain evidence="1">JCVI-JB-Ag32</strain>
    </source>
</reference>
<dbReference type="PANTHER" id="PTHR19288">
    <property type="entry name" value="4-NITROPHENYLPHOSPHATASE-RELATED"/>
    <property type="match status" value="1"/>
</dbReference>
<proteinExistence type="predicted"/>
<dbReference type="Pfam" id="PF13242">
    <property type="entry name" value="Hydrolase_like"/>
    <property type="match status" value="1"/>
</dbReference>
<evidence type="ECO:0000313" key="1">
    <source>
        <dbReference type="EMBL" id="UQF80014.1"/>
    </source>
</evidence>
<dbReference type="InterPro" id="IPR006357">
    <property type="entry name" value="HAD-SF_hydro_IIA"/>
</dbReference>
<accession>A0A9E7AN61</accession>